<name>W3WYS5_PESFW</name>
<feature type="compositionally biased region" description="Basic and acidic residues" evidence="1">
    <location>
        <begin position="893"/>
        <end position="905"/>
    </location>
</feature>
<sequence length="952" mass="106074">MSGGTIRERAAACQQLFAQCLSLTHGEHMAWFEMRRGEFNIWAFGLQALSSGKSSLDYRVRNRSDVSGIIVALLGGLSEDLEDCISIDRKLSSEATGDVASSELDEQGGEDFDFAGFSDDEASSESSASTSEGGPFSLQMYNIRTIIAQLTRFSSMIRRSGTKFRFKRADAALALRESEFNEFKEQLTNMVMIRSIKFDVGDPTSFEVFQDKMNTDLLTPVQKRLIHGNVLRRNRIVEATKDMRPIEPQAKGGLEDPMHDSTFMPEIKMPIPTPMPHVKAEPSKAGGTVKSSAQSRVGSIARSATEIGSQLGLQLAPPKAAPSVMTKMTKIGISQDYPKCPKPISDDFIQCPYCADVLPTEYRSHSSRWRGHVAHDILPYMCFYEECPLADEMYLTSEELISHVREYHATTMWTCNFCLPTSSETKLCVFGSSVQWQEHMQQAHGGIVPVQQLSSLARVSERQVIQATSCPLCAHTPVGIQTTVDQHILQHLHEFALWSLPPGVNRDTEGSISNSSVGGLSINTDLDDSDEKEPYIEINLLPEGINTLIKHLHSLARTKGGDSGLPVDLTRCFSLLDSFASMNDREWDQLQVIYPHALARLQMMVQGGSFAFPSLPSMYLPGESLVIDVLDPLQIELEVLNDIRSENTPTLDELPIKPKLDLTVPRWPHLEPRYSTPFFKALETFVFGRQNGFLALLDIPMFSARPLFSEFALRFRPPGSRIFFIDLDGADFNRVMGIGDLDKAFRQMASQLLDTPDFLDVLVQAGRGSGLVEAMLRVANSRAKEQWVVIIHNILMPLGEFLRRDTAKDDCIQMPRISHQGSVIITSFQKHPQSPLPEPLDVHRIFYRRPGLSFYRTDDVNYAKRHRIDTPSAVPASLASDNLLSQTNNSTISRDKSSDEDRYRDAVASASSARLTFRPKDDKSNRPQAPQSRDDTSPIPPNGAAGYDDNPT</sequence>
<dbReference type="eggNOG" id="ENOG502SQ2N">
    <property type="taxonomic scope" value="Eukaryota"/>
</dbReference>
<organism evidence="2 3">
    <name type="scientific">Pestalotiopsis fici (strain W106-1 / CGMCC3.15140)</name>
    <dbReference type="NCBI Taxonomy" id="1229662"/>
    <lineage>
        <taxon>Eukaryota</taxon>
        <taxon>Fungi</taxon>
        <taxon>Dikarya</taxon>
        <taxon>Ascomycota</taxon>
        <taxon>Pezizomycotina</taxon>
        <taxon>Sordariomycetes</taxon>
        <taxon>Xylariomycetidae</taxon>
        <taxon>Amphisphaeriales</taxon>
        <taxon>Sporocadaceae</taxon>
        <taxon>Pestalotiopsis</taxon>
    </lineage>
</organism>
<protein>
    <recommendedName>
        <fullName evidence="4">C2H2-type domain-containing protein</fullName>
    </recommendedName>
</protein>
<dbReference type="GeneID" id="19273876"/>
<dbReference type="RefSeq" id="XP_007835635.1">
    <property type="nucleotide sequence ID" value="XM_007837444.1"/>
</dbReference>
<dbReference type="AlphaFoldDB" id="W3WYS5"/>
<proteinExistence type="predicted"/>
<dbReference type="OrthoDB" id="20872at2759"/>
<dbReference type="KEGG" id="pfy:PFICI_08863"/>
<feature type="region of interest" description="Disordered" evidence="1">
    <location>
        <begin position="879"/>
        <end position="952"/>
    </location>
</feature>
<dbReference type="PANTHER" id="PTHR35391:SF7">
    <property type="entry name" value="C2H2-TYPE DOMAIN-CONTAINING PROTEIN"/>
    <property type="match status" value="1"/>
</dbReference>
<dbReference type="PANTHER" id="PTHR35391">
    <property type="entry name" value="C2H2-TYPE DOMAIN-CONTAINING PROTEIN-RELATED"/>
    <property type="match status" value="1"/>
</dbReference>
<dbReference type="InParanoid" id="W3WYS5"/>
<feature type="compositionally biased region" description="Polar residues" evidence="1">
    <location>
        <begin position="879"/>
        <end position="892"/>
    </location>
</feature>
<reference evidence="3" key="1">
    <citation type="journal article" date="2015" name="BMC Genomics">
        <title>Genomic and transcriptomic analysis of the endophytic fungus Pestalotiopsis fici reveals its lifestyle and high potential for synthesis of natural products.</title>
        <authorList>
            <person name="Wang X."/>
            <person name="Zhang X."/>
            <person name="Liu L."/>
            <person name="Xiang M."/>
            <person name="Wang W."/>
            <person name="Sun X."/>
            <person name="Che Y."/>
            <person name="Guo L."/>
            <person name="Liu G."/>
            <person name="Guo L."/>
            <person name="Wang C."/>
            <person name="Yin W.B."/>
            <person name="Stadler M."/>
            <person name="Zhang X."/>
            <person name="Liu X."/>
        </authorList>
    </citation>
    <scope>NUCLEOTIDE SEQUENCE [LARGE SCALE GENOMIC DNA]</scope>
    <source>
        <strain evidence="3">W106-1 / CGMCC3.15140</strain>
    </source>
</reference>
<evidence type="ECO:0000313" key="3">
    <source>
        <dbReference type="Proteomes" id="UP000030651"/>
    </source>
</evidence>
<dbReference type="EMBL" id="KI912114">
    <property type="protein sequence ID" value="ETS79010.1"/>
    <property type="molecule type" value="Genomic_DNA"/>
</dbReference>
<keyword evidence="3" id="KW-1185">Reference proteome</keyword>
<dbReference type="Proteomes" id="UP000030651">
    <property type="component" value="Unassembled WGS sequence"/>
</dbReference>
<dbReference type="HOGENOM" id="CLU_309507_0_0_1"/>
<evidence type="ECO:0000256" key="1">
    <source>
        <dbReference type="SAM" id="MobiDB-lite"/>
    </source>
</evidence>
<evidence type="ECO:0000313" key="2">
    <source>
        <dbReference type="EMBL" id="ETS79010.1"/>
    </source>
</evidence>
<gene>
    <name evidence="2" type="ORF">PFICI_08863</name>
</gene>
<evidence type="ECO:0008006" key="4">
    <source>
        <dbReference type="Google" id="ProtNLM"/>
    </source>
</evidence>
<accession>W3WYS5</accession>